<proteinExistence type="predicted"/>
<sequence length="308" mass="35253">MEKSFWHLRDEDRLVLEQGTENAIICNALRDVSRRDDIPDLPSGPEGMRWLEEQVKRAREHSVLTRGGFPRMLAISLIGGSHFWLQEDVRDLLCQGALGPEKLTVLEELALLNPCAITPRQQVKTDVTQNTIYRLCEAGLPLWVIVDNALDASVQGMADALEVASYSLFRADEQALAVKGPWLLAAWTKPRLVQYILSRPEYGYNALWLVADVDEPEQLIRHLQGLLYIKEEGGASSRFRFYDPRVFNHWLQNLASVRLADFFGPVQMWISPDPNPLMTAQRAWQYKWVDGQMNSSEILLQQRLNIEQ</sequence>
<comment type="caution">
    <text evidence="2">The sequence shown here is derived from an EMBL/GenBank/DDBJ whole genome shotgun (WGS) entry which is preliminary data.</text>
</comment>
<dbReference type="AlphaFoldDB" id="A0A330GC59"/>
<name>A0A330GC59_ENTCL</name>
<evidence type="ECO:0000259" key="1">
    <source>
        <dbReference type="Pfam" id="PF13503"/>
    </source>
</evidence>
<organism evidence="2 3">
    <name type="scientific">Enterobacter cloacae</name>
    <dbReference type="NCBI Taxonomy" id="550"/>
    <lineage>
        <taxon>Bacteria</taxon>
        <taxon>Pseudomonadati</taxon>
        <taxon>Pseudomonadota</taxon>
        <taxon>Gammaproteobacteria</taxon>
        <taxon>Enterobacterales</taxon>
        <taxon>Enterobacteriaceae</taxon>
        <taxon>Enterobacter</taxon>
        <taxon>Enterobacter cloacae complex</taxon>
    </lineage>
</organism>
<dbReference type="InterPro" id="IPR025391">
    <property type="entry name" value="DUF4123"/>
</dbReference>
<dbReference type="Pfam" id="PF13503">
    <property type="entry name" value="DUF4123"/>
    <property type="match status" value="1"/>
</dbReference>
<accession>A0A330GC59</accession>
<dbReference type="RefSeq" id="WP_112780473.1">
    <property type="nucleotide sequence ID" value="NZ_CABMNQ010000010.1"/>
</dbReference>
<evidence type="ECO:0000313" key="2">
    <source>
        <dbReference type="EMBL" id="RAZ68940.1"/>
    </source>
</evidence>
<reference evidence="2 3" key="1">
    <citation type="submission" date="2018-06" db="EMBL/GenBank/DDBJ databases">
        <title>ACT-28, a chromosomally-encoded AmpC with carbapenemase activity from Enterobacter kobei.</title>
        <authorList>
            <person name="Jousset A.B."/>
            <person name="Oueslati S."/>
            <person name="Bernabeu S."/>
            <person name="Takissian J."/>
            <person name="Creton E."/>
            <person name="Vogel A."/>
            <person name="Cotellon G."/>
            <person name="Bonnin R.A."/>
            <person name="Dortet L."/>
            <person name="Naas T."/>
        </authorList>
    </citation>
    <scope>NUCLEOTIDE SEQUENCE [LARGE SCALE GENOMIC DNA]</scope>
    <source>
        <strain evidence="2 3">99B3</strain>
    </source>
</reference>
<gene>
    <name evidence="2" type="ORF">DP202_07615</name>
</gene>
<protein>
    <submittedName>
        <fullName evidence="2">DUF4123 domain-containing protein</fullName>
    </submittedName>
</protein>
<evidence type="ECO:0000313" key="3">
    <source>
        <dbReference type="Proteomes" id="UP000251576"/>
    </source>
</evidence>
<dbReference type="Proteomes" id="UP000251576">
    <property type="component" value="Unassembled WGS sequence"/>
</dbReference>
<dbReference type="EMBL" id="QMDH01000010">
    <property type="protein sequence ID" value="RAZ68940.1"/>
    <property type="molecule type" value="Genomic_DNA"/>
</dbReference>
<feature type="domain" description="DUF4123" evidence="1">
    <location>
        <begin position="142"/>
        <end position="255"/>
    </location>
</feature>